<comment type="caution">
    <text evidence="7">The sequence shown here is derived from an EMBL/GenBank/DDBJ whole genome shotgun (WGS) entry which is preliminary data.</text>
</comment>
<dbReference type="Pfam" id="PF00590">
    <property type="entry name" value="TP_methylase"/>
    <property type="match status" value="1"/>
</dbReference>
<feature type="domain" description="Tetrapyrrole methylase" evidence="6">
    <location>
        <begin position="7"/>
        <end position="214"/>
    </location>
</feature>
<dbReference type="SUPFAM" id="SSF53790">
    <property type="entry name" value="Tetrapyrrole methylase"/>
    <property type="match status" value="1"/>
</dbReference>
<dbReference type="CDD" id="cd11646">
    <property type="entry name" value="Precorrin_3B_C17_MT"/>
    <property type="match status" value="1"/>
</dbReference>
<keyword evidence="4 7" id="KW-0808">Transferase</keyword>
<dbReference type="GO" id="GO:0030789">
    <property type="term" value="F:precorrin-3B C17-methyltransferase activity"/>
    <property type="evidence" value="ECO:0007669"/>
    <property type="project" value="UniProtKB-EC"/>
</dbReference>
<evidence type="ECO:0000256" key="5">
    <source>
        <dbReference type="ARBA" id="ARBA00022691"/>
    </source>
</evidence>
<dbReference type="InterPro" id="IPR014777">
    <property type="entry name" value="4pyrrole_Mease_sub1"/>
</dbReference>
<gene>
    <name evidence="7" type="primary">cobJ</name>
    <name evidence="7" type="ORF">EHO60_06915</name>
</gene>
<dbReference type="AlphaFoldDB" id="A0A4R9GHE1"/>
<proteinExistence type="predicted"/>
<keyword evidence="5" id="KW-0949">S-adenosyl-L-methionine</keyword>
<dbReference type="UniPathway" id="UPA00148"/>
<sequence>MNEGILNLVGIGPGDDLHITPAVLNAIRESEYVIGYSTYIGLVRHLLTGKQVTRTGMTEEIGRAQAAVEAAASGKKVTLISSGDVGVYGMAGLVFEVLRKIGWKRGDSPEIRILPGISADNSCASLVGAPLVHDSCRISLSDLLTPWPVIAKRIEAAASGDFVISLYNPASGRRQRQILEAAEIISKYRPAETPVALVKSAYRRRQSVVLSDLKHFLEFEIGMNTTVIVGSTNSFVYEGYFVTPRGYTNKYSLENGEIHTGQRKGFSLRTEGSLHSQPERSGERTLNITKITGAFVKTATSVYDEEESRESEPEELPQDKSVQTALKAIQFLQGTVKSAEKPKELGIETKSTGRLGRLAGAILYETDGEYYLIGNLKQPCNFEDFGFFTPEETIGHCVKLRIGNRELAENFPFPYLVQGGTNPEDIYEKFSVYRNSSISERLFTLVRDNSDKVIWKGSEYSDLRWIGNMPLPVWNIVRESILKCS</sequence>
<dbReference type="InterPro" id="IPR014776">
    <property type="entry name" value="4pyrrole_Mease_sub2"/>
</dbReference>
<dbReference type="InterPro" id="IPR006363">
    <property type="entry name" value="Cbl_synth_CobJ/CibH_dom"/>
</dbReference>
<dbReference type="GO" id="GO:0009236">
    <property type="term" value="P:cobalamin biosynthetic process"/>
    <property type="evidence" value="ECO:0007669"/>
    <property type="project" value="UniProtKB-UniPathway"/>
</dbReference>
<dbReference type="EC" id="2.1.1.131" evidence="7"/>
<dbReference type="OrthoDB" id="9772960at2"/>
<evidence type="ECO:0000259" key="6">
    <source>
        <dbReference type="Pfam" id="PF00590"/>
    </source>
</evidence>
<dbReference type="GO" id="GO:0032259">
    <property type="term" value="P:methylation"/>
    <property type="evidence" value="ECO:0007669"/>
    <property type="project" value="UniProtKB-KW"/>
</dbReference>
<dbReference type="EMBL" id="RQET01000004">
    <property type="protein sequence ID" value="TGK11999.1"/>
    <property type="molecule type" value="Genomic_DNA"/>
</dbReference>
<name>A0A4R9GHE1_9LEPT</name>
<reference evidence="7" key="1">
    <citation type="journal article" date="2019" name="PLoS Negl. Trop. Dis.">
        <title>Revisiting the worldwide diversity of Leptospira species in the environment.</title>
        <authorList>
            <person name="Vincent A.T."/>
            <person name="Schiettekatte O."/>
            <person name="Bourhy P."/>
            <person name="Veyrier F.J."/>
            <person name="Picardeau M."/>
        </authorList>
    </citation>
    <scope>NUCLEOTIDE SEQUENCE [LARGE SCALE GENOMIC DNA]</scope>
    <source>
        <strain evidence="7">SSW15</strain>
    </source>
</reference>
<evidence type="ECO:0000313" key="7">
    <source>
        <dbReference type="EMBL" id="TGK11999.1"/>
    </source>
</evidence>
<evidence type="ECO:0000256" key="1">
    <source>
        <dbReference type="ARBA" id="ARBA00004953"/>
    </source>
</evidence>
<dbReference type="PANTHER" id="PTHR47036:SF1">
    <property type="entry name" value="COBALT-FACTOR III C(17)-METHYLTRANSFERASE-RELATED"/>
    <property type="match status" value="1"/>
</dbReference>
<evidence type="ECO:0000256" key="3">
    <source>
        <dbReference type="ARBA" id="ARBA00022603"/>
    </source>
</evidence>
<evidence type="ECO:0000313" key="8">
    <source>
        <dbReference type="Proteomes" id="UP000298458"/>
    </source>
</evidence>
<dbReference type="Gene3D" id="3.40.1010.10">
    <property type="entry name" value="Cobalt-precorrin-4 Transmethylase, Domain 1"/>
    <property type="match status" value="1"/>
</dbReference>
<dbReference type="InterPro" id="IPR035996">
    <property type="entry name" value="4pyrrol_Methylase_sf"/>
</dbReference>
<dbReference type="InterPro" id="IPR051810">
    <property type="entry name" value="Precorrin_MeTrfase"/>
</dbReference>
<dbReference type="PANTHER" id="PTHR47036">
    <property type="entry name" value="COBALT-FACTOR III C(17)-METHYLTRANSFERASE-RELATED"/>
    <property type="match status" value="1"/>
</dbReference>
<keyword evidence="8" id="KW-1185">Reference proteome</keyword>
<evidence type="ECO:0000256" key="2">
    <source>
        <dbReference type="ARBA" id="ARBA00022573"/>
    </source>
</evidence>
<dbReference type="InterPro" id="IPR000878">
    <property type="entry name" value="4pyrrol_Mease"/>
</dbReference>
<organism evidence="7 8">
    <name type="scientific">Leptospira fletcheri</name>
    <dbReference type="NCBI Taxonomy" id="2484981"/>
    <lineage>
        <taxon>Bacteria</taxon>
        <taxon>Pseudomonadati</taxon>
        <taxon>Spirochaetota</taxon>
        <taxon>Spirochaetia</taxon>
        <taxon>Leptospirales</taxon>
        <taxon>Leptospiraceae</taxon>
        <taxon>Leptospira</taxon>
    </lineage>
</organism>
<evidence type="ECO:0000256" key="4">
    <source>
        <dbReference type="ARBA" id="ARBA00022679"/>
    </source>
</evidence>
<accession>A0A4R9GHE1</accession>
<keyword evidence="2" id="KW-0169">Cobalamin biosynthesis</keyword>
<comment type="pathway">
    <text evidence="1">Cofactor biosynthesis; adenosylcobalamin biosynthesis.</text>
</comment>
<keyword evidence="3 7" id="KW-0489">Methyltransferase</keyword>
<dbReference type="NCBIfam" id="TIGR01466">
    <property type="entry name" value="cobJ_cbiH"/>
    <property type="match status" value="1"/>
</dbReference>
<dbReference type="Gene3D" id="3.30.950.10">
    <property type="entry name" value="Methyltransferase, Cobalt-precorrin-4 Transmethylase, Domain 2"/>
    <property type="match status" value="1"/>
</dbReference>
<dbReference type="Proteomes" id="UP000298458">
    <property type="component" value="Unassembled WGS sequence"/>
</dbReference>
<protein>
    <submittedName>
        <fullName evidence="7">Precorrin-3B C(17)-methyltransferase</fullName>
        <ecNumber evidence="7">2.1.1.131</ecNumber>
    </submittedName>
</protein>
<dbReference type="RefSeq" id="WP_135767402.1">
    <property type="nucleotide sequence ID" value="NZ_RQET01000004.1"/>
</dbReference>